<gene>
    <name evidence="4" type="ORF">FJZ47_17375</name>
</gene>
<evidence type="ECO:0000259" key="3">
    <source>
        <dbReference type="Pfam" id="PF02230"/>
    </source>
</evidence>
<dbReference type="EMBL" id="VGLS01000610">
    <property type="protein sequence ID" value="MBM3225552.1"/>
    <property type="molecule type" value="Genomic_DNA"/>
</dbReference>
<keyword evidence="2 4" id="KW-0378">Hydrolase</keyword>
<dbReference type="Proteomes" id="UP000712673">
    <property type="component" value="Unassembled WGS sequence"/>
</dbReference>
<dbReference type="PANTHER" id="PTHR10655">
    <property type="entry name" value="LYSOPHOSPHOLIPASE-RELATED"/>
    <property type="match status" value="1"/>
</dbReference>
<dbReference type="Gene3D" id="3.40.50.1820">
    <property type="entry name" value="alpha/beta hydrolase"/>
    <property type="match status" value="1"/>
</dbReference>
<protein>
    <submittedName>
        <fullName evidence="4">Alpha/beta fold hydrolase</fullName>
    </submittedName>
</protein>
<comment type="caution">
    <text evidence="4">The sequence shown here is derived from an EMBL/GenBank/DDBJ whole genome shotgun (WGS) entry which is preliminary data.</text>
</comment>
<evidence type="ECO:0000313" key="4">
    <source>
        <dbReference type="EMBL" id="MBM3225552.1"/>
    </source>
</evidence>
<dbReference type="PANTHER" id="PTHR10655:SF17">
    <property type="entry name" value="LYSOPHOSPHOLIPASE-LIKE PROTEIN 1"/>
    <property type="match status" value="1"/>
</dbReference>
<evidence type="ECO:0000313" key="5">
    <source>
        <dbReference type="Proteomes" id="UP000712673"/>
    </source>
</evidence>
<dbReference type="SUPFAM" id="SSF53474">
    <property type="entry name" value="alpha/beta-Hydrolases"/>
    <property type="match status" value="1"/>
</dbReference>
<dbReference type="Pfam" id="PF02230">
    <property type="entry name" value="Abhydrolase_2"/>
    <property type="match status" value="1"/>
</dbReference>
<dbReference type="InterPro" id="IPR050565">
    <property type="entry name" value="LYPA1-2/EST-like"/>
</dbReference>
<name>A0A938B210_UNCTE</name>
<dbReference type="GO" id="GO:0016787">
    <property type="term" value="F:hydrolase activity"/>
    <property type="evidence" value="ECO:0007669"/>
    <property type="project" value="UniProtKB-KW"/>
</dbReference>
<evidence type="ECO:0000256" key="1">
    <source>
        <dbReference type="ARBA" id="ARBA00006499"/>
    </source>
</evidence>
<comment type="similarity">
    <text evidence="1">Belongs to the AB hydrolase superfamily. AB hydrolase 2 family.</text>
</comment>
<accession>A0A938B210</accession>
<organism evidence="4 5">
    <name type="scientific">Tectimicrobiota bacterium</name>
    <dbReference type="NCBI Taxonomy" id="2528274"/>
    <lineage>
        <taxon>Bacteria</taxon>
        <taxon>Pseudomonadati</taxon>
        <taxon>Nitrospinota/Tectimicrobiota group</taxon>
        <taxon>Candidatus Tectimicrobiota</taxon>
    </lineage>
</organism>
<sequence length="223" mass="24015">MHLIHTIFEPEGAGPHPTILALHGMGANALDLLGLAPYLCDGRCLVLCPQAPLAVPLGPQGPVGYAWFPRTSGGPPDLAAVQSSHTALQSFIDEALERYPCDPRKLIVLGFSQGGVMAYNLALHQPGRFAALVALSTWLPQDILDSAPDLAAARQLPIMVQHGSRDEMIAVDRARQSVEAMRPANLAVTYREYDMGHEINGRSLRDVSTWLEEKILAPVITAG</sequence>
<evidence type="ECO:0000256" key="2">
    <source>
        <dbReference type="ARBA" id="ARBA00022801"/>
    </source>
</evidence>
<dbReference type="AlphaFoldDB" id="A0A938B210"/>
<proteinExistence type="inferred from homology"/>
<reference evidence="4" key="1">
    <citation type="submission" date="2019-03" db="EMBL/GenBank/DDBJ databases">
        <title>Lake Tanganyika Metagenome-Assembled Genomes (MAGs).</title>
        <authorList>
            <person name="Tran P."/>
        </authorList>
    </citation>
    <scope>NUCLEOTIDE SEQUENCE</scope>
    <source>
        <strain evidence="4">K_DeepCast_65m_m2_066</strain>
    </source>
</reference>
<dbReference type="InterPro" id="IPR029058">
    <property type="entry name" value="AB_hydrolase_fold"/>
</dbReference>
<dbReference type="InterPro" id="IPR003140">
    <property type="entry name" value="PLipase/COase/thioEstase"/>
</dbReference>
<feature type="domain" description="Phospholipase/carboxylesterase/thioesterase" evidence="3">
    <location>
        <begin position="14"/>
        <end position="213"/>
    </location>
</feature>